<keyword evidence="1" id="KW-0812">Transmembrane</keyword>
<feature type="transmembrane region" description="Helical" evidence="1">
    <location>
        <begin position="95"/>
        <end position="121"/>
    </location>
</feature>
<sequence>MATTLATIAFVVYRQRESTILKRDAELAQTLRDLAAGDPVRLAAVDEFETAVYKRLFYTAEVGPKVRSAAWALLGAVLAGFGALALDSLDGTVPMIMWGVVLAVTVIFVLSALAFAALALYAAATTPRVTFVDVDASDEE</sequence>
<dbReference type="Proteomes" id="UP000035009">
    <property type="component" value="Unassembled WGS sequence"/>
</dbReference>
<reference evidence="2 3" key="1">
    <citation type="submission" date="2013-02" db="EMBL/GenBank/DDBJ databases">
        <title>Whole genome shotgun sequence of Gordonia malaquae NBRC 108250.</title>
        <authorList>
            <person name="Yoshida I."/>
            <person name="Hosoyama A."/>
            <person name="Tsuchikane K."/>
            <person name="Ando Y."/>
            <person name="Baba S."/>
            <person name="Ohji S."/>
            <person name="Hamada M."/>
            <person name="Tamura T."/>
            <person name="Yamazoe A."/>
            <person name="Yamazaki S."/>
            <person name="Fujita N."/>
        </authorList>
    </citation>
    <scope>NUCLEOTIDE SEQUENCE [LARGE SCALE GENOMIC DNA]</scope>
    <source>
        <strain evidence="2 3">NBRC 108250</strain>
    </source>
</reference>
<dbReference type="eggNOG" id="ENOG5033WKZ">
    <property type="taxonomic scope" value="Bacteria"/>
</dbReference>
<evidence type="ECO:0000256" key="1">
    <source>
        <dbReference type="SAM" id="Phobius"/>
    </source>
</evidence>
<dbReference type="EMBL" id="BAOP01000006">
    <property type="protein sequence ID" value="GAC79023.1"/>
    <property type="molecule type" value="Genomic_DNA"/>
</dbReference>
<organism evidence="2 3">
    <name type="scientific">Gordonia malaquae NBRC 108250</name>
    <dbReference type="NCBI Taxonomy" id="1223542"/>
    <lineage>
        <taxon>Bacteria</taxon>
        <taxon>Bacillati</taxon>
        <taxon>Actinomycetota</taxon>
        <taxon>Actinomycetes</taxon>
        <taxon>Mycobacteriales</taxon>
        <taxon>Gordoniaceae</taxon>
        <taxon>Gordonia</taxon>
    </lineage>
</organism>
<keyword evidence="1" id="KW-0472">Membrane</keyword>
<name>M3VAP1_GORML</name>
<evidence type="ECO:0008006" key="4">
    <source>
        <dbReference type="Google" id="ProtNLM"/>
    </source>
</evidence>
<evidence type="ECO:0000313" key="3">
    <source>
        <dbReference type="Proteomes" id="UP000035009"/>
    </source>
</evidence>
<proteinExistence type="predicted"/>
<dbReference type="AlphaFoldDB" id="M3VAP1"/>
<accession>M3VAP1</accession>
<gene>
    <name evidence="2" type="ORF">GM1_006_00180</name>
</gene>
<protein>
    <recommendedName>
        <fullName evidence="4">DUF2721 domain-containing protein</fullName>
    </recommendedName>
</protein>
<keyword evidence="1" id="KW-1133">Transmembrane helix</keyword>
<evidence type="ECO:0000313" key="2">
    <source>
        <dbReference type="EMBL" id="GAC79023.1"/>
    </source>
</evidence>
<comment type="caution">
    <text evidence="2">The sequence shown here is derived from an EMBL/GenBank/DDBJ whole genome shotgun (WGS) entry which is preliminary data.</text>
</comment>
<dbReference type="STRING" id="410332.SAMN04488550_0534"/>
<feature type="transmembrane region" description="Helical" evidence="1">
    <location>
        <begin position="69"/>
        <end position="89"/>
    </location>
</feature>
<keyword evidence="3" id="KW-1185">Reference proteome</keyword>